<sequence length="167" mass="18214">MAPIPEKANPAPYHEVMSCIRFNTTAQRQQLSGETRLAGDDPVAAFLSPAITRSKVERIRRLSTDANPKIRESAALSYHAPLEVYQTLAKDPDPGVRACLARNQATPCDVLRTLAKDGDETVRAFVAINYSVPADAMELLESDASPTVQKLVAWKASLREDAELIPA</sequence>
<dbReference type="SUPFAM" id="SSF48371">
    <property type="entry name" value="ARM repeat"/>
    <property type="match status" value="1"/>
</dbReference>
<evidence type="ECO:0000313" key="1">
    <source>
        <dbReference type="EMBL" id="CAB4560446.1"/>
    </source>
</evidence>
<dbReference type="Gene3D" id="1.25.10.10">
    <property type="entry name" value="Leucine-rich Repeat Variant"/>
    <property type="match status" value="1"/>
</dbReference>
<dbReference type="AlphaFoldDB" id="A0A6J6DAX1"/>
<gene>
    <name evidence="1" type="ORF">UFOPK1684_00042</name>
</gene>
<reference evidence="1" key="1">
    <citation type="submission" date="2020-05" db="EMBL/GenBank/DDBJ databases">
        <authorList>
            <person name="Chiriac C."/>
            <person name="Salcher M."/>
            <person name="Ghai R."/>
            <person name="Kavagutti S V."/>
        </authorList>
    </citation>
    <scope>NUCLEOTIDE SEQUENCE</scope>
</reference>
<dbReference type="EMBL" id="CAEZTM010000001">
    <property type="protein sequence ID" value="CAB4560446.1"/>
    <property type="molecule type" value="Genomic_DNA"/>
</dbReference>
<accession>A0A6J6DAX1</accession>
<name>A0A6J6DAX1_9ZZZZ</name>
<organism evidence="1">
    <name type="scientific">freshwater metagenome</name>
    <dbReference type="NCBI Taxonomy" id="449393"/>
    <lineage>
        <taxon>unclassified sequences</taxon>
        <taxon>metagenomes</taxon>
        <taxon>ecological metagenomes</taxon>
    </lineage>
</organism>
<protein>
    <submittedName>
        <fullName evidence="1">Unannotated protein</fullName>
    </submittedName>
</protein>
<dbReference type="InterPro" id="IPR016024">
    <property type="entry name" value="ARM-type_fold"/>
</dbReference>
<dbReference type="InterPro" id="IPR011989">
    <property type="entry name" value="ARM-like"/>
</dbReference>
<proteinExistence type="predicted"/>